<dbReference type="InterPro" id="IPR026282">
    <property type="entry name" value="MJ1563"/>
</dbReference>
<organism evidence="6 7">
    <name type="scientific">Paenibacillus germinis</name>
    <dbReference type="NCBI Taxonomy" id="2654979"/>
    <lineage>
        <taxon>Bacteria</taxon>
        <taxon>Bacillati</taxon>
        <taxon>Bacillota</taxon>
        <taxon>Bacilli</taxon>
        <taxon>Bacillales</taxon>
        <taxon>Paenibacillaceae</taxon>
        <taxon>Paenibacillus</taxon>
    </lineage>
</organism>
<dbReference type="SUPFAM" id="SSF46785">
    <property type="entry name" value="Winged helix' DNA-binding domain"/>
    <property type="match status" value="1"/>
</dbReference>
<evidence type="ECO:0000313" key="6">
    <source>
        <dbReference type="EMBL" id="NOU90177.1"/>
    </source>
</evidence>
<keyword evidence="1 4" id="KW-0805">Transcription regulation</keyword>
<dbReference type="EMBL" id="WHOC01000161">
    <property type="protein sequence ID" value="NOU90177.1"/>
    <property type="molecule type" value="Genomic_DNA"/>
</dbReference>
<evidence type="ECO:0000256" key="3">
    <source>
        <dbReference type="ARBA" id="ARBA00023163"/>
    </source>
</evidence>
<dbReference type="PIRSF" id="PIRSF006707">
    <property type="entry name" value="MJ1563"/>
    <property type="match status" value="1"/>
</dbReference>
<evidence type="ECO:0000259" key="5">
    <source>
        <dbReference type="Pfam" id="PF01047"/>
    </source>
</evidence>
<dbReference type="InterPro" id="IPR036390">
    <property type="entry name" value="WH_DNA-bd_sf"/>
</dbReference>
<keyword evidence="7" id="KW-1185">Reference proteome</keyword>
<dbReference type="InterPro" id="IPR036388">
    <property type="entry name" value="WH-like_DNA-bd_sf"/>
</dbReference>
<sequence length="178" mass="21116">MSHDQNSEQRLKIRKNLIEAMAQTMDLYGATHSSGQLYGVMFFENRPMTLDEMKIEMNMSKSNMSYAVRSLLESQMVKKLEEKQDRKELYVAEVDFFLAFQNFFTLKLQREIDVMTEAINNALPELTELILDEHISDEERKLALQDLHKLRHGQKYYEWLQQFVDALKRGEYFKDLSC</sequence>
<reference evidence="6 7" key="1">
    <citation type="submission" date="2019-10" db="EMBL/GenBank/DDBJ databases">
        <title>Description of Paenibacillus choica sp. nov.</title>
        <authorList>
            <person name="Carlier A."/>
            <person name="Qi S."/>
        </authorList>
    </citation>
    <scope>NUCLEOTIDE SEQUENCE [LARGE SCALE GENOMIC DNA]</scope>
    <source>
        <strain evidence="6 7">LMG 31460</strain>
    </source>
</reference>
<name>A0ABX1ZAP3_9BACL</name>
<evidence type="ECO:0000256" key="4">
    <source>
        <dbReference type="PIRNR" id="PIRNR006707"/>
    </source>
</evidence>
<dbReference type="Pfam" id="PF01047">
    <property type="entry name" value="MarR"/>
    <property type="match status" value="1"/>
</dbReference>
<comment type="similarity">
    <text evidence="4">Belongs to the GbsR family.</text>
</comment>
<evidence type="ECO:0000256" key="1">
    <source>
        <dbReference type="ARBA" id="ARBA00023015"/>
    </source>
</evidence>
<keyword evidence="2 4" id="KW-0238">DNA-binding</keyword>
<dbReference type="Proteomes" id="UP000658690">
    <property type="component" value="Unassembled WGS sequence"/>
</dbReference>
<evidence type="ECO:0000256" key="2">
    <source>
        <dbReference type="ARBA" id="ARBA00023125"/>
    </source>
</evidence>
<proteinExistence type="inferred from homology"/>
<evidence type="ECO:0000313" key="7">
    <source>
        <dbReference type="Proteomes" id="UP000658690"/>
    </source>
</evidence>
<dbReference type="InterPro" id="IPR052362">
    <property type="entry name" value="HTH-GbsR_regulator"/>
</dbReference>
<protein>
    <recommendedName>
        <fullName evidence="4">HTH-type transcriptional regulator</fullName>
    </recommendedName>
</protein>
<comment type="caution">
    <text evidence="6">The sequence shown here is derived from an EMBL/GenBank/DDBJ whole genome shotgun (WGS) entry which is preliminary data.</text>
</comment>
<keyword evidence="3 4" id="KW-0804">Transcription</keyword>
<accession>A0ABX1ZAP3</accession>
<dbReference type="InterPro" id="IPR000835">
    <property type="entry name" value="HTH_MarR-typ"/>
</dbReference>
<dbReference type="PANTHER" id="PTHR38465">
    <property type="entry name" value="HTH-TYPE TRANSCRIPTIONAL REGULATOR MJ1563-RELATED"/>
    <property type="match status" value="1"/>
</dbReference>
<feature type="domain" description="HTH marR-type" evidence="5">
    <location>
        <begin position="44"/>
        <end position="88"/>
    </location>
</feature>
<dbReference type="PANTHER" id="PTHR38465:SF1">
    <property type="entry name" value="HTH-TYPE TRANSCRIPTIONAL REGULATOR MJ1563-RELATED"/>
    <property type="match status" value="1"/>
</dbReference>
<dbReference type="Gene3D" id="1.10.10.10">
    <property type="entry name" value="Winged helix-like DNA-binding domain superfamily/Winged helix DNA-binding domain"/>
    <property type="match status" value="1"/>
</dbReference>
<gene>
    <name evidence="6" type="ORF">GC102_31190</name>
</gene>